<evidence type="ECO:0000256" key="5">
    <source>
        <dbReference type="ARBA" id="ARBA00022438"/>
    </source>
</evidence>
<keyword evidence="7" id="KW-0479">Metal-binding</keyword>
<evidence type="ECO:0000256" key="2">
    <source>
        <dbReference type="ARBA" id="ARBA00001946"/>
    </source>
</evidence>
<dbReference type="EMBL" id="JADIMT010000018">
    <property type="protein sequence ID" value="MBO8435539.1"/>
    <property type="molecule type" value="Genomic_DNA"/>
</dbReference>
<keyword evidence="9" id="KW-0482">Metalloprotease</keyword>
<dbReference type="GO" id="GO:0046872">
    <property type="term" value="F:metal ion binding"/>
    <property type="evidence" value="ECO:0007669"/>
    <property type="project" value="UniProtKB-KW"/>
</dbReference>
<evidence type="ECO:0000256" key="9">
    <source>
        <dbReference type="ARBA" id="ARBA00023049"/>
    </source>
</evidence>
<dbReference type="InterPro" id="IPR035097">
    <property type="entry name" value="M29_N-terminal"/>
</dbReference>
<reference evidence="10" key="1">
    <citation type="submission" date="2020-10" db="EMBL/GenBank/DDBJ databases">
        <authorList>
            <person name="Gilroy R."/>
        </authorList>
    </citation>
    <scope>NUCLEOTIDE SEQUENCE</scope>
    <source>
        <strain evidence="10">7293</strain>
    </source>
</reference>
<dbReference type="Proteomes" id="UP000823615">
    <property type="component" value="Unassembled WGS sequence"/>
</dbReference>
<dbReference type="SUPFAM" id="SSF144052">
    <property type="entry name" value="Thermophilic metalloprotease-like"/>
    <property type="match status" value="1"/>
</dbReference>
<evidence type="ECO:0000256" key="7">
    <source>
        <dbReference type="ARBA" id="ARBA00022723"/>
    </source>
</evidence>
<keyword evidence="5 10" id="KW-0031">Aminopeptidase</keyword>
<dbReference type="GO" id="GO:0004177">
    <property type="term" value="F:aminopeptidase activity"/>
    <property type="evidence" value="ECO:0007669"/>
    <property type="project" value="UniProtKB-KW"/>
</dbReference>
<comment type="similarity">
    <text evidence="4">Belongs to the peptidase M29 family.</text>
</comment>
<dbReference type="AlphaFoldDB" id="A0A9D9E1Y0"/>
<organism evidence="10 11">
    <name type="scientific">Candidatus Ornithospirochaeta stercoripullorum</name>
    <dbReference type="NCBI Taxonomy" id="2840899"/>
    <lineage>
        <taxon>Bacteria</taxon>
        <taxon>Pseudomonadati</taxon>
        <taxon>Spirochaetota</taxon>
        <taxon>Spirochaetia</taxon>
        <taxon>Spirochaetales</taxon>
        <taxon>Spirochaetaceae</taxon>
        <taxon>Spirochaetaceae incertae sedis</taxon>
        <taxon>Candidatus Ornithospirochaeta</taxon>
    </lineage>
</organism>
<sequence>MNMLMERYADIIIKRALSLEKGDVLSINTEEANSDFAHLIAKKAAAVTGNGSYIQNIENGRVVSTEEAASDYPIEKSATALLYLPVYKSYGKLPEESLLSAADIQRFRHLSEPLDNPLPSRPFVTAPVPSEEWGRFLDEEGGLRLSSSLIEALLSLGEDSYMEETETEVILYERDRLNEMKISKGRIADEEGTDITFSFLPGSEFATTIVKLENGRKFIPTVYAADIFRALDSSSVNGYFTSTRPFMLFGHIVHSFSARVENGRITDYSTDDLSADLFETYLRQDEKAGYLSELTLAEESNAASQIDFFAIPEWDRMRGIAITLGGPRPDSLVSDDARRAAVDSLVTLSIPIGSDTALVTGLDEDGDEITLMEDGFIKE</sequence>
<name>A0A9D9E1Y0_9SPIO</name>
<dbReference type="PANTHER" id="PTHR34448:SF1">
    <property type="entry name" value="BLL6088 PROTEIN"/>
    <property type="match status" value="1"/>
</dbReference>
<evidence type="ECO:0000256" key="4">
    <source>
        <dbReference type="ARBA" id="ARBA00008236"/>
    </source>
</evidence>
<dbReference type="Gene3D" id="3.40.1830.10">
    <property type="entry name" value="Thermophilic metalloprotease (M29)"/>
    <property type="match status" value="1"/>
</dbReference>
<dbReference type="InterPro" id="IPR000787">
    <property type="entry name" value="Peptidase_M29"/>
</dbReference>
<evidence type="ECO:0000256" key="8">
    <source>
        <dbReference type="ARBA" id="ARBA00022801"/>
    </source>
</evidence>
<evidence type="ECO:0000256" key="1">
    <source>
        <dbReference type="ARBA" id="ARBA00001941"/>
    </source>
</evidence>
<dbReference type="PANTHER" id="PTHR34448">
    <property type="entry name" value="AMINOPEPTIDASE"/>
    <property type="match status" value="1"/>
</dbReference>
<dbReference type="InterPro" id="IPR052170">
    <property type="entry name" value="M29_Exopeptidase"/>
</dbReference>
<evidence type="ECO:0000313" key="10">
    <source>
        <dbReference type="EMBL" id="MBO8435539.1"/>
    </source>
</evidence>
<accession>A0A9D9E1Y0</accession>
<keyword evidence="6" id="KW-0645">Protease</keyword>
<reference evidence="10" key="2">
    <citation type="journal article" date="2021" name="PeerJ">
        <title>Extensive microbial diversity within the chicken gut microbiome revealed by metagenomics and culture.</title>
        <authorList>
            <person name="Gilroy R."/>
            <person name="Ravi A."/>
            <person name="Getino M."/>
            <person name="Pursley I."/>
            <person name="Horton D.L."/>
            <person name="Alikhan N.F."/>
            <person name="Baker D."/>
            <person name="Gharbi K."/>
            <person name="Hall N."/>
            <person name="Watson M."/>
            <person name="Adriaenssens E.M."/>
            <person name="Foster-Nyarko E."/>
            <person name="Jarju S."/>
            <person name="Secka A."/>
            <person name="Antonio M."/>
            <person name="Oren A."/>
            <person name="Chaudhuri R.R."/>
            <person name="La Ragione R."/>
            <person name="Hildebrand F."/>
            <person name="Pallen M.J."/>
        </authorList>
    </citation>
    <scope>NUCLEOTIDE SEQUENCE</scope>
    <source>
        <strain evidence="10">7293</strain>
    </source>
</reference>
<gene>
    <name evidence="10" type="ORF">IAA97_00970</name>
</gene>
<dbReference type="GO" id="GO:0008237">
    <property type="term" value="F:metallopeptidase activity"/>
    <property type="evidence" value="ECO:0007669"/>
    <property type="project" value="UniProtKB-KW"/>
</dbReference>
<evidence type="ECO:0000256" key="3">
    <source>
        <dbReference type="ARBA" id="ARBA00001947"/>
    </source>
</evidence>
<comment type="cofactor">
    <cofactor evidence="1">
        <name>Co(2+)</name>
        <dbReference type="ChEBI" id="CHEBI:48828"/>
    </cofactor>
</comment>
<dbReference type="GO" id="GO:0006508">
    <property type="term" value="P:proteolysis"/>
    <property type="evidence" value="ECO:0007669"/>
    <property type="project" value="UniProtKB-KW"/>
</dbReference>
<dbReference type="Pfam" id="PF02073">
    <property type="entry name" value="Peptidase_M29"/>
    <property type="match status" value="1"/>
</dbReference>
<comment type="cofactor">
    <cofactor evidence="2">
        <name>Mg(2+)</name>
        <dbReference type="ChEBI" id="CHEBI:18420"/>
    </cofactor>
</comment>
<protein>
    <submittedName>
        <fullName evidence="10">Aminopeptidase</fullName>
    </submittedName>
</protein>
<evidence type="ECO:0000256" key="6">
    <source>
        <dbReference type="ARBA" id="ARBA00022670"/>
    </source>
</evidence>
<comment type="cofactor">
    <cofactor evidence="3">
        <name>Zn(2+)</name>
        <dbReference type="ChEBI" id="CHEBI:29105"/>
    </cofactor>
</comment>
<proteinExistence type="inferred from homology"/>
<keyword evidence="8" id="KW-0378">Hydrolase</keyword>
<comment type="caution">
    <text evidence="10">The sequence shown here is derived from an EMBL/GenBank/DDBJ whole genome shotgun (WGS) entry which is preliminary data.</text>
</comment>
<evidence type="ECO:0000313" key="11">
    <source>
        <dbReference type="Proteomes" id="UP000823615"/>
    </source>
</evidence>